<comment type="caution">
    <text evidence="1">The sequence shown here is derived from an EMBL/GenBank/DDBJ whole genome shotgun (WGS) entry which is preliminary data.</text>
</comment>
<dbReference type="AlphaFoldDB" id="A0AAV8ZCH3"/>
<organism evidence="1 2">
    <name type="scientific">Aromia moschata</name>
    <dbReference type="NCBI Taxonomy" id="1265417"/>
    <lineage>
        <taxon>Eukaryota</taxon>
        <taxon>Metazoa</taxon>
        <taxon>Ecdysozoa</taxon>
        <taxon>Arthropoda</taxon>
        <taxon>Hexapoda</taxon>
        <taxon>Insecta</taxon>
        <taxon>Pterygota</taxon>
        <taxon>Neoptera</taxon>
        <taxon>Endopterygota</taxon>
        <taxon>Coleoptera</taxon>
        <taxon>Polyphaga</taxon>
        <taxon>Cucujiformia</taxon>
        <taxon>Chrysomeloidea</taxon>
        <taxon>Cerambycidae</taxon>
        <taxon>Cerambycinae</taxon>
        <taxon>Callichromatini</taxon>
        <taxon>Aromia</taxon>
    </lineage>
</organism>
<protein>
    <submittedName>
        <fullName evidence="1">Uncharacterized protein</fullName>
    </submittedName>
</protein>
<accession>A0AAV8ZCH3</accession>
<proteinExistence type="predicted"/>
<keyword evidence="2" id="KW-1185">Reference proteome</keyword>
<sequence length="79" mass="9101">MQQKVFQSDVNCASQTTDDNLKTLGRILRCLRFKREFTKTELKNKPVINQLIVTSDTKVGILQLIIKFNQIFSKSDVIV</sequence>
<evidence type="ECO:0000313" key="1">
    <source>
        <dbReference type="EMBL" id="KAJ8961163.1"/>
    </source>
</evidence>
<name>A0AAV8ZCH3_9CUCU</name>
<dbReference type="EMBL" id="JAPWTK010000006">
    <property type="protein sequence ID" value="KAJ8961163.1"/>
    <property type="molecule type" value="Genomic_DNA"/>
</dbReference>
<dbReference type="Proteomes" id="UP001162162">
    <property type="component" value="Unassembled WGS sequence"/>
</dbReference>
<reference evidence="1" key="1">
    <citation type="journal article" date="2023" name="Insect Mol. Biol.">
        <title>Genome sequencing provides insights into the evolution of gene families encoding plant cell wall-degrading enzymes in longhorned beetles.</title>
        <authorList>
            <person name="Shin N.R."/>
            <person name="Okamura Y."/>
            <person name="Kirsch R."/>
            <person name="Pauchet Y."/>
        </authorList>
    </citation>
    <scope>NUCLEOTIDE SEQUENCE</scope>
    <source>
        <strain evidence="1">AMC_N1</strain>
    </source>
</reference>
<evidence type="ECO:0000313" key="2">
    <source>
        <dbReference type="Proteomes" id="UP001162162"/>
    </source>
</evidence>
<gene>
    <name evidence="1" type="ORF">NQ318_008844</name>
</gene>